<evidence type="ECO:0000313" key="1">
    <source>
        <dbReference type="EMBL" id="TWV93618.1"/>
    </source>
</evidence>
<keyword evidence="2" id="KW-1185">Reference proteome</keyword>
<dbReference type="OrthoDB" id="1446882at2"/>
<evidence type="ECO:0000313" key="2">
    <source>
        <dbReference type="Proteomes" id="UP000318815"/>
    </source>
</evidence>
<sequence>MEIESLVEEGINLVDKIDTTNEKKIQLIGNLYAIQDQYDCSFTNFRVMPVLLKPATQND</sequence>
<reference evidence="1 2" key="1">
    <citation type="submission" date="2019-08" db="EMBL/GenBank/DDBJ databases">
        <title>Whole genome sequencing of chitin degrading bacteria Chitinophaga pinensis YS16.</title>
        <authorList>
            <person name="Singh R.P."/>
            <person name="Manchanda G."/>
            <person name="Maurya I.K."/>
            <person name="Joshi N.K."/>
            <person name="Srivastava A.K."/>
        </authorList>
    </citation>
    <scope>NUCLEOTIDE SEQUENCE [LARGE SCALE GENOMIC DNA]</scope>
    <source>
        <strain evidence="1 2">YS-16</strain>
    </source>
</reference>
<dbReference type="RefSeq" id="WP_146307984.1">
    <property type="nucleotide sequence ID" value="NZ_VOHS01000055.1"/>
</dbReference>
<name>A0A5C6LJ38_9BACT</name>
<dbReference type="AlphaFoldDB" id="A0A5C6LJ38"/>
<dbReference type="Proteomes" id="UP000318815">
    <property type="component" value="Unassembled WGS sequence"/>
</dbReference>
<accession>A0A5C6LJ38</accession>
<gene>
    <name evidence="1" type="ORF">FEF09_27010</name>
</gene>
<dbReference type="EMBL" id="VOHS01000055">
    <property type="protein sequence ID" value="TWV93618.1"/>
    <property type="molecule type" value="Genomic_DNA"/>
</dbReference>
<organism evidence="1 2">
    <name type="scientific">Chitinophaga pinensis</name>
    <dbReference type="NCBI Taxonomy" id="79329"/>
    <lineage>
        <taxon>Bacteria</taxon>
        <taxon>Pseudomonadati</taxon>
        <taxon>Bacteroidota</taxon>
        <taxon>Chitinophagia</taxon>
        <taxon>Chitinophagales</taxon>
        <taxon>Chitinophagaceae</taxon>
        <taxon>Chitinophaga</taxon>
    </lineage>
</organism>
<comment type="caution">
    <text evidence="1">The sequence shown here is derived from an EMBL/GenBank/DDBJ whole genome shotgun (WGS) entry which is preliminary data.</text>
</comment>
<proteinExistence type="predicted"/>
<protein>
    <submittedName>
        <fullName evidence="1">Uncharacterized protein</fullName>
    </submittedName>
</protein>